<dbReference type="CDD" id="cd19087">
    <property type="entry name" value="AKR_AKR12A1_B1_C1"/>
    <property type="match status" value="1"/>
</dbReference>
<organism evidence="2 3">
    <name type="scientific">Brachybacterium sacelli</name>
    <dbReference type="NCBI Taxonomy" id="173364"/>
    <lineage>
        <taxon>Bacteria</taxon>
        <taxon>Bacillati</taxon>
        <taxon>Actinomycetota</taxon>
        <taxon>Actinomycetes</taxon>
        <taxon>Micrococcales</taxon>
        <taxon>Dermabacteraceae</taxon>
        <taxon>Brachybacterium</taxon>
    </lineage>
</organism>
<accession>A0ABS4WX02</accession>
<reference evidence="2 3" key="1">
    <citation type="submission" date="2021-03" db="EMBL/GenBank/DDBJ databases">
        <title>Sequencing the genomes of 1000 actinobacteria strains.</title>
        <authorList>
            <person name="Klenk H.-P."/>
        </authorList>
    </citation>
    <scope>NUCLEOTIDE SEQUENCE [LARGE SCALE GENOMIC DNA]</scope>
    <source>
        <strain evidence="2 3">DSM 14566</strain>
    </source>
</reference>
<evidence type="ECO:0000313" key="3">
    <source>
        <dbReference type="Proteomes" id="UP001519290"/>
    </source>
</evidence>
<comment type="caution">
    <text evidence="2">The sequence shown here is derived from an EMBL/GenBank/DDBJ whole genome shotgun (WGS) entry which is preliminary data.</text>
</comment>
<dbReference type="RefSeq" id="WP_209899121.1">
    <property type="nucleotide sequence ID" value="NZ_BAAAJW010000029.1"/>
</dbReference>
<dbReference type="PANTHER" id="PTHR43364:SF5">
    <property type="entry name" value="REDUCTASE"/>
    <property type="match status" value="1"/>
</dbReference>
<sequence>MQYSQLGRTGATVSRLVLGTMNFGPHTAEEDAFAIMDRALEQGVTFFDTANVYGGKEHRGWTEEIVGRWLSRSGRRDEIVLATKVFGEMGPGANDRGLSALNIRRAVDESLRRLQTDHIDLYQMHHVDRSAPWEEIWQAMELLVAQGKISYVGSSNFAGWHLAQANESARARHSLGLVSEQSLYNLFSRDVELEVLPAAEHYGMGVIAWSPLSGGKLGGRSEKGVRRGTADRRHDPADLTEQLDRWETFCNERDLAPGQAALAWLLHRPGVLGPIIGPRTMDQLDSAIAAVDISLSDEDLAVLDEIFPGPGGPAPEAYAW</sequence>
<gene>
    <name evidence="2" type="ORF">JOF43_000689</name>
</gene>
<feature type="domain" description="NADP-dependent oxidoreductase" evidence="1">
    <location>
        <begin position="15"/>
        <end position="306"/>
    </location>
</feature>
<evidence type="ECO:0000259" key="1">
    <source>
        <dbReference type="Pfam" id="PF00248"/>
    </source>
</evidence>
<dbReference type="PANTHER" id="PTHR43364">
    <property type="entry name" value="NADH-SPECIFIC METHYLGLYOXAL REDUCTASE-RELATED"/>
    <property type="match status" value="1"/>
</dbReference>
<protein>
    <submittedName>
        <fullName evidence="2">Aryl-alcohol dehydrogenase-like predicted oxidoreductase</fullName>
    </submittedName>
</protein>
<name>A0ABS4WX02_9MICO</name>
<dbReference type="Gene3D" id="3.20.20.100">
    <property type="entry name" value="NADP-dependent oxidoreductase domain"/>
    <property type="match status" value="1"/>
</dbReference>
<evidence type="ECO:0000313" key="2">
    <source>
        <dbReference type="EMBL" id="MBP2380732.1"/>
    </source>
</evidence>
<dbReference type="InterPro" id="IPR023210">
    <property type="entry name" value="NADP_OxRdtase_dom"/>
</dbReference>
<dbReference type="Pfam" id="PF00248">
    <property type="entry name" value="Aldo_ket_red"/>
    <property type="match status" value="1"/>
</dbReference>
<dbReference type="SUPFAM" id="SSF51430">
    <property type="entry name" value="NAD(P)-linked oxidoreductase"/>
    <property type="match status" value="1"/>
</dbReference>
<dbReference type="InterPro" id="IPR036812">
    <property type="entry name" value="NAD(P)_OxRdtase_dom_sf"/>
</dbReference>
<dbReference type="EMBL" id="JAGIOD010000001">
    <property type="protein sequence ID" value="MBP2380732.1"/>
    <property type="molecule type" value="Genomic_DNA"/>
</dbReference>
<dbReference type="InterPro" id="IPR050523">
    <property type="entry name" value="AKR_Detox_Biosynth"/>
</dbReference>
<keyword evidence="3" id="KW-1185">Reference proteome</keyword>
<proteinExistence type="predicted"/>
<dbReference type="Proteomes" id="UP001519290">
    <property type="component" value="Unassembled WGS sequence"/>
</dbReference>